<dbReference type="SUPFAM" id="SSF53137">
    <property type="entry name" value="Translational machinery components"/>
    <property type="match status" value="1"/>
</dbReference>
<keyword evidence="3" id="KW-1185">Reference proteome</keyword>
<dbReference type="RefSeq" id="WP_179755136.1">
    <property type="nucleotide sequence ID" value="NZ_JACCBU010000001.1"/>
</dbReference>
<sequence>MISRTVTIPGVRLPAWLDGFRRRHGEFRADRDADKIMITSDDGAVAAITPHFPPLPPDGDPLATLLTHVAAERRVGALLVRRSGYAVGVFAGPTLIVSKVGSRYVQGKTKAGGWSQQRFARRRDNQATALYGDVADHADRLLIPEVGRLDTVATGGDRAGVDAVLDDHRLAPLRPLIMPRLYPVPDPKLAVLQDLPRQFTAVEIGLNDLA</sequence>
<dbReference type="Gene3D" id="3.30.420.60">
    <property type="entry name" value="eRF1 domain 2"/>
    <property type="match status" value="1"/>
</dbReference>
<evidence type="ECO:0000313" key="2">
    <source>
        <dbReference type="EMBL" id="NYE73558.1"/>
    </source>
</evidence>
<organism evidence="2 3">
    <name type="scientific">Microlunatus parietis</name>
    <dbReference type="NCBI Taxonomy" id="682979"/>
    <lineage>
        <taxon>Bacteria</taxon>
        <taxon>Bacillati</taxon>
        <taxon>Actinomycetota</taxon>
        <taxon>Actinomycetes</taxon>
        <taxon>Propionibacteriales</taxon>
        <taxon>Propionibacteriaceae</taxon>
        <taxon>Microlunatus</taxon>
    </lineage>
</organism>
<accession>A0A7Y9LE79</accession>
<proteinExistence type="predicted"/>
<name>A0A7Y9LE79_9ACTN</name>
<dbReference type="InterPro" id="IPR040783">
    <property type="entry name" value="VLRF1"/>
</dbReference>
<comment type="caution">
    <text evidence="2">The sequence shown here is derived from an EMBL/GenBank/DDBJ whole genome shotgun (WGS) entry which is preliminary data.</text>
</comment>
<dbReference type="Proteomes" id="UP000569914">
    <property type="component" value="Unassembled WGS sequence"/>
</dbReference>
<dbReference type="AlphaFoldDB" id="A0A7Y9LE79"/>
<evidence type="ECO:0000259" key="1">
    <source>
        <dbReference type="Pfam" id="PF18859"/>
    </source>
</evidence>
<evidence type="ECO:0000313" key="3">
    <source>
        <dbReference type="Proteomes" id="UP000569914"/>
    </source>
</evidence>
<dbReference type="NCBIfam" id="NF041024">
    <property type="entry name" value="acVLRF1_NCBI"/>
    <property type="match status" value="1"/>
</dbReference>
<dbReference type="EMBL" id="JACCBU010000001">
    <property type="protein sequence ID" value="NYE73558.1"/>
    <property type="molecule type" value="Genomic_DNA"/>
</dbReference>
<dbReference type="InterPro" id="IPR042226">
    <property type="entry name" value="eFR1_2_sf"/>
</dbReference>
<dbReference type="Pfam" id="PF18859">
    <property type="entry name" value="acVLRF1"/>
    <property type="match status" value="1"/>
</dbReference>
<feature type="domain" description="Actinobacteria/chloroflexi VLRF1 release factor" evidence="1">
    <location>
        <begin position="73"/>
        <end position="204"/>
    </location>
</feature>
<reference evidence="2 3" key="1">
    <citation type="submission" date="2020-07" db="EMBL/GenBank/DDBJ databases">
        <title>Sequencing the genomes of 1000 actinobacteria strains.</title>
        <authorList>
            <person name="Klenk H.-P."/>
        </authorList>
    </citation>
    <scope>NUCLEOTIDE SEQUENCE [LARGE SCALE GENOMIC DNA]</scope>
    <source>
        <strain evidence="2 3">DSM 22083</strain>
    </source>
</reference>
<protein>
    <recommendedName>
        <fullName evidence="1">Actinobacteria/chloroflexi VLRF1 release factor domain-containing protein</fullName>
    </recommendedName>
</protein>
<gene>
    <name evidence="2" type="ORF">BKA15_004887</name>
</gene>